<dbReference type="Pfam" id="PF09234">
    <property type="entry name" value="DUF1963"/>
    <property type="match status" value="1"/>
</dbReference>
<dbReference type="OrthoDB" id="8376466at2"/>
<keyword evidence="2" id="KW-1185">Reference proteome</keyword>
<dbReference type="Proteomes" id="UP000185598">
    <property type="component" value="Unassembled WGS sequence"/>
</dbReference>
<dbReference type="SUPFAM" id="SSF103032">
    <property type="entry name" value="Hypothetical protein YwqG"/>
    <property type="match status" value="1"/>
</dbReference>
<evidence type="ECO:0008006" key="3">
    <source>
        <dbReference type="Google" id="ProtNLM"/>
    </source>
</evidence>
<organism evidence="1 2">
    <name type="scientific">Allorhizobium taibaishanense</name>
    <dbReference type="NCBI Taxonomy" id="887144"/>
    <lineage>
        <taxon>Bacteria</taxon>
        <taxon>Pseudomonadati</taxon>
        <taxon>Pseudomonadota</taxon>
        <taxon>Alphaproteobacteria</taxon>
        <taxon>Hyphomicrobiales</taxon>
        <taxon>Rhizobiaceae</taxon>
        <taxon>Rhizobium/Agrobacterium group</taxon>
        <taxon>Allorhizobium</taxon>
    </lineage>
</organism>
<dbReference type="InterPro" id="IPR015315">
    <property type="entry name" value="DUF1963"/>
</dbReference>
<protein>
    <recommendedName>
        <fullName evidence="3">DUF1963 domain-containing protein</fullName>
    </recommendedName>
</protein>
<dbReference type="AlphaFoldDB" id="A0A1Q9AAN7"/>
<proteinExistence type="predicted"/>
<evidence type="ECO:0000313" key="2">
    <source>
        <dbReference type="Proteomes" id="UP000185598"/>
    </source>
</evidence>
<name>A0A1Q9AAN7_9HYPH</name>
<comment type="caution">
    <text evidence="1">The sequence shown here is derived from an EMBL/GenBank/DDBJ whole genome shotgun (WGS) entry which is preliminary data.</text>
</comment>
<reference evidence="1 2" key="1">
    <citation type="submission" date="2016-09" db="EMBL/GenBank/DDBJ databases">
        <title>Rhizobium oryziradicis sp. nov., isolated from the root of rice.</title>
        <authorList>
            <person name="Zhao J."/>
            <person name="Zhang X."/>
        </authorList>
    </citation>
    <scope>NUCLEOTIDE SEQUENCE [LARGE SCALE GENOMIC DNA]</scope>
    <source>
        <strain evidence="1 2">14971</strain>
    </source>
</reference>
<gene>
    <name evidence="1" type="ORF">BJF91_23730</name>
</gene>
<accession>A0A1Q9AAN7</accession>
<dbReference type="Gene3D" id="2.30.320.10">
    <property type="entry name" value="YwqG-like"/>
    <property type="match status" value="1"/>
</dbReference>
<sequence>MRIFVHIRDGSMDRKLDAPRGLSRRSLLIGTACMATAFTSGALAETPKMAEFFKTKDELDASLKSFGVGPLDRVTLLHLARPTTMLITKASADSEIPVGASKIGGAPDLPEALAWPMRQPSASGKRDVEVLRKLDAEKPSDYYKKEIAEKEPLANREAPLAFMLQVDFAAAAAAGPLDPDLPTSGRLLVFYDLVMLPWFGEQEKEKSLALIYLDDPQVELKRRPIPDLGMPTWGERREGESDEEAMRLPPARIEPRFSYTLPGSGTYPMMTRFAYPQEPPHNAWLEARTASPGAGCQLLGWPDLVQYDPAIDLGAADIHYDLPHNDSFIPTIRGLAGPIENWIPLLSITGYDTDAVDFNGGYYIMIRRTDLKKRDFSKAVIVYQTD</sequence>
<dbReference type="InterPro" id="IPR035948">
    <property type="entry name" value="YwqG-like_sf"/>
</dbReference>
<dbReference type="EMBL" id="MKIN01000018">
    <property type="protein sequence ID" value="OLP51925.1"/>
    <property type="molecule type" value="Genomic_DNA"/>
</dbReference>
<evidence type="ECO:0000313" key="1">
    <source>
        <dbReference type="EMBL" id="OLP51925.1"/>
    </source>
</evidence>